<dbReference type="HOGENOM" id="CLU_162708_0_0_5"/>
<dbReference type="STRING" id="394221.Mmar10_2026"/>
<organism evidence="1 2">
    <name type="scientific">Maricaulis maris (strain MCS10)</name>
    <name type="common">Caulobacter maris</name>
    <dbReference type="NCBI Taxonomy" id="394221"/>
    <lineage>
        <taxon>Bacteria</taxon>
        <taxon>Pseudomonadati</taxon>
        <taxon>Pseudomonadota</taxon>
        <taxon>Alphaproteobacteria</taxon>
        <taxon>Maricaulales</taxon>
        <taxon>Maricaulaceae</taxon>
        <taxon>Maricaulis</taxon>
    </lineage>
</organism>
<evidence type="ECO:0000313" key="2">
    <source>
        <dbReference type="Proteomes" id="UP000001964"/>
    </source>
</evidence>
<dbReference type="KEGG" id="mmr:Mmar10_2026"/>
<gene>
    <name evidence="1" type="ordered locus">Mmar10_2026</name>
</gene>
<dbReference type="CDD" id="cd11538">
    <property type="entry name" value="NTP-PPase_u1"/>
    <property type="match status" value="1"/>
</dbReference>
<sequence length="118" mass="13056">MSGPLDELAEKIVRVSDIYAAHFDIDRSGDWPLLKLQEEVGELTQAYLTTTGRTRRPADEAARKQLALEMADALGMLLIMAKAEGIDIDQAMQDKWLHWLDRDSAVMEPSAVGEAGQS</sequence>
<dbReference type="EMBL" id="CP000449">
    <property type="protein sequence ID" value="ABI66318.1"/>
    <property type="molecule type" value="Genomic_DNA"/>
</dbReference>
<dbReference type="AlphaFoldDB" id="Q0AN19"/>
<dbReference type="Gene3D" id="1.10.287.1080">
    <property type="entry name" value="MazG-like"/>
    <property type="match status" value="1"/>
</dbReference>
<evidence type="ECO:0000313" key="1">
    <source>
        <dbReference type="EMBL" id="ABI66318.1"/>
    </source>
</evidence>
<dbReference type="OrthoDB" id="9791898at2"/>
<evidence type="ECO:0008006" key="3">
    <source>
        <dbReference type="Google" id="ProtNLM"/>
    </source>
</evidence>
<dbReference type="SUPFAM" id="SSF101386">
    <property type="entry name" value="all-alpha NTP pyrophosphatases"/>
    <property type="match status" value="1"/>
</dbReference>
<dbReference type="Proteomes" id="UP000001964">
    <property type="component" value="Chromosome"/>
</dbReference>
<accession>Q0AN19</accession>
<proteinExistence type="predicted"/>
<name>Q0AN19_MARMM</name>
<dbReference type="eggNOG" id="COG1694">
    <property type="taxonomic scope" value="Bacteria"/>
</dbReference>
<dbReference type="RefSeq" id="WP_011643963.1">
    <property type="nucleotide sequence ID" value="NC_008347.1"/>
</dbReference>
<reference evidence="1 2" key="1">
    <citation type="submission" date="2006-08" db="EMBL/GenBank/DDBJ databases">
        <title>Complete sequence of Maricaulis maris MCS10.</title>
        <authorList>
            <consortium name="US DOE Joint Genome Institute"/>
            <person name="Copeland A."/>
            <person name="Lucas S."/>
            <person name="Lapidus A."/>
            <person name="Barry K."/>
            <person name="Detter J.C."/>
            <person name="Glavina del Rio T."/>
            <person name="Hammon N."/>
            <person name="Israni S."/>
            <person name="Dalin E."/>
            <person name="Tice H."/>
            <person name="Pitluck S."/>
            <person name="Saunders E."/>
            <person name="Brettin T."/>
            <person name="Bruce D."/>
            <person name="Han C."/>
            <person name="Tapia R."/>
            <person name="Gilna P."/>
            <person name="Schmutz J."/>
            <person name="Larimer F."/>
            <person name="Land M."/>
            <person name="Hauser L."/>
            <person name="Kyrpides N."/>
            <person name="Mikhailova N."/>
            <person name="Viollier P."/>
            <person name="Stephens C."/>
            <person name="Richardson P."/>
        </authorList>
    </citation>
    <scope>NUCLEOTIDE SEQUENCE [LARGE SCALE GENOMIC DNA]</scope>
    <source>
        <strain evidence="1 2">MCS10</strain>
    </source>
</reference>
<keyword evidence="2" id="KW-1185">Reference proteome</keyword>
<protein>
    <recommendedName>
        <fullName evidence="3">Phosphoribosyl-ATP pyrophosphohydrolase</fullName>
    </recommendedName>
</protein>